<reference evidence="3 4" key="1">
    <citation type="journal article" date="2011" name="Stand. Genomic Sci.">
        <title>Complete genome sequence of Marivirga tractuosa type strain (H-43).</title>
        <authorList>
            <person name="Pagani I."/>
            <person name="Chertkov O."/>
            <person name="Lapidus A."/>
            <person name="Lucas S."/>
            <person name="Del Rio T.G."/>
            <person name="Tice H."/>
            <person name="Copeland A."/>
            <person name="Cheng J.F."/>
            <person name="Nolan M."/>
            <person name="Saunders E."/>
            <person name="Pitluck S."/>
            <person name="Held B."/>
            <person name="Goodwin L."/>
            <person name="Liolios K."/>
            <person name="Ovchinikova G."/>
            <person name="Ivanova N."/>
            <person name="Mavromatis K."/>
            <person name="Pati A."/>
            <person name="Chen A."/>
            <person name="Palaniappan K."/>
            <person name="Land M."/>
            <person name="Hauser L."/>
            <person name="Jeffries C.D."/>
            <person name="Detter J.C."/>
            <person name="Han C."/>
            <person name="Tapia R."/>
            <person name="Ngatchou-Djao O.D."/>
            <person name="Rohde M."/>
            <person name="Goker M."/>
            <person name="Spring S."/>
            <person name="Sikorski J."/>
            <person name="Woyke T."/>
            <person name="Bristow J."/>
            <person name="Eisen J.A."/>
            <person name="Markowitz V."/>
            <person name="Hugenholtz P."/>
            <person name="Klenk H.P."/>
            <person name="Kyrpides N.C."/>
        </authorList>
    </citation>
    <scope>NUCLEOTIDE SEQUENCE [LARGE SCALE GENOMIC DNA]</scope>
    <source>
        <strain evidence="4">ATCC 23168 / DSM 4126 / NBRC 15989 / NCIMB 1408 / VKM B-1430 / H-43</strain>
    </source>
</reference>
<comment type="similarity">
    <text evidence="1">Belongs to the UPF0213 family.</text>
</comment>
<organism evidence="3 4">
    <name type="scientific">Marivirga tractuosa (strain ATCC 23168 / DSM 4126 / NBRC 15989 / NCIMB 1408 / VKM B-1430 / H-43)</name>
    <name type="common">Microscilla tractuosa</name>
    <name type="synonym">Flexibacter tractuosus</name>
    <dbReference type="NCBI Taxonomy" id="643867"/>
    <lineage>
        <taxon>Bacteria</taxon>
        <taxon>Pseudomonadati</taxon>
        <taxon>Bacteroidota</taxon>
        <taxon>Cytophagia</taxon>
        <taxon>Cytophagales</taxon>
        <taxon>Marivirgaceae</taxon>
        <taxon>Marivirga</taxon>
    </lineage>
</organism>
<dbReference type="InterPro" id="IPR000305">
    <property type="entry name" value="GIY-YIG_endonuc"/>
</dbReference>
<dbReference type="KEGG" id="mtt:Ftrac_1700"/>
<dbReference type="eggNOG" id="COG2827">
    <property type="taxonomic scope" value="Bacteria"/>
</dbReference>
<dbReference type="InterPro" id="IPR050190">
    <property type="entry name" value="UPF0213_domain"/>
</dbReference>
<dbReference type="Pfam" id="PF01541">
    <property type="entry name" value="GIY-YIG"/>
    <property type="match status" value="1"/>
</dbReference>
<dbReference type="Gene3D" id="3.40.1440.10">
    <property type="entry name" value="GIY-YIG endonuclease"/>
    <property type="match status" value="1"/>
</dbReference>
<dbReference type="PROSITE" id="PS50164">
    <property type="entry name" value="GIY_YIG"/>
    <property type="match status" value="1"/>
</dbReference>
<evidence type="ECO:0000313" key="3">
    <source>
        <dbReference type="EMBL" id="ADR21688.1"/>
    </source>
</evidence>
<protein>
    <submittedName>
        <fullName evidence="3">Excinuclease ABC C subunit domain protein</fullName>
    </submittedName>
</protein>
<evidence type="ECO:0000259" key="2">
    <source>
        <dbReference type="PROSITE" id="PS50164"/>
    </source>
</evidence>
<feature type="domain" description="GIY-YIG" evidence="2">
    <location>
        <begin position="1"/>
        <end position="76"/>
    </location>
</feature>
<dbReference type="HOGENOM" id="CLU_135650_6_1_10"/>
<sequence length="98" mass="11611">MECFVYIIYSEKLDQFYKGQTQNIQKRIERHNAGSEKATKAGCPWRFIWSGQKDSRSEALLLENKLKNLSRKRLIQFMLKYSEGFATQNELLFIQKLS</sequence>
<dbReference type="PANTHER" id="PTHR34477">
    <property type="entry name" value="UPF0213 PROTEIN YHBQ"/>
    <property type="match status" value="1"/>
</dbReference>
<dbReference type="Proteomes" id="UP000008720">
    <property type="component" value="Chromosome"/>
</dbReference>
<dbReference type="EMBL" id="CP002349">
    <property type="protein sequence ID" value="ADR21688.1"/>
    <property type="molecule type" value="Genomic_DNA"/>
</dbReference>
<accession>E4TQY8</accession>
<dbReference type="STRING" id="643867.Ftrac_1700"/>
<evidence type="ECO:0000256" key="1">
    <source>
        <dbReference type="ARBA" id="ARBA00007435"/>
    </source>
</evidence>
<dbReference type="CDD" id="cd10449">
    <property type="entry name" value="GIY-YIG_SLX1_like"/>
    <property type="match status" value="1"/>
</dbReference>
<gene>
    <name evidence="3" type="ordered locus">Ftrac_1700</name>
</gene>
<dbReference type="OrthoDB" id="1495241at2"/>
<evidence type="ECO:0000313" key="4">
    <source>
        <dbReference type="Proteomes" id="UP000008720"/>
    </source>
</evidence>
<dbReference type="AlphaFoldDB" id="E4TQY8"/>
<name>E4TQY8_MARTH</name>
<dbReference type="InterPro" id="IPR035901">
    <property type="entry name" value="GIY-YIG_endonuc_sf"/>
</dbReference>
<dbReference type="PANTHER" id="PTHR34477:SF1">
    <property type="entry name" value="UPF0213 PROTEIN YHBQ"/>
    <property type="match status" value="1"/>
</dbReference>
<dbReference type="SUPFAM" id="SSF82771">
    <property type="entry name" value="GIY-YIG endonuclease"/>
    <property type="match status" value="1"/>
</dbReference>
<keyword evidence="4" id="KW-1185">Reference proteome</keyword>
<dbReference type="RefSeq" id="WP_013453835.1">
    <property type="nucleotide sequence ID" value="NC_014759.1"/>
</dbReference>
<proteinExistence type="inferred from homology"/>